<organism evidence="4 5">
    <name type="scientific">Musa troglodytarum</name>
    <name type="common">fe'i banana</name>
    <dbReference type="NCBI Taxonomy" id="320322"/>
    <lineage>
        <taxon>Eukaryota</taxon>
        <taxon>Viridiplantae</taxon>
        <taxon>Streptophyta</taxon>
        <taxon>Embryophyta</taxon>
        <taxon>Tracheophyta</taxon>
        <taxon>Spermatophyta</taxon>
        <taxon>Magnoliopsida</taxon>
        <taxon>Liliopsida</taxon>
        <taxon>Zingiberales</taxon>
        <taxon>Musaceae</taxon>
        <taxon>Musa</taxon>
    </lineage>
</organism>
<dbReference type="EMBL" id="CP097507">
    <property type="protein sequence ID" value="URE01929.1"/>
    <property type="molecule type" value="Genomic_DNA"/>
</dbReference>
<protein>
    <submittedName>
        <fullName evidence="4">Cyclophilin type peptidyl-prolyl cis-trans isomerase/CLD</fullName>
    </submittedName>
</protein>
<evidence type="ECO:0000313" key="4">
    <source>
        <dbReference type="EMBL" id="URE01929.1"/>
    </source>
</evidence>
<dbReference type="InterPro" id="IPR029000">
    <property type="entry name" value="Cyclophilin-like_dom_sf"/>
</dbReference>
<reference evidence="4" key="1">
    <citation type="submission" date="2022-05" db="EMBL/GenBank/DDBJ databases">
        <title>The Musa troglodytarum L. genome provides insights into the mechanism of non-climacteric behaviour and enrichment of carotenoids.</title>
        <authorList>
            <person name="Wang J."/>
        </authorList>
    </citation>
    <scope>NUCLEOTIDE SEQUENCE</scope>
    <source>
        <tissue evidence="4">Leaf</tissue>
    </source>
</reference>
<dbReference type="OrthoDB" id="782531at2759"/>
<feature type="domain" description="PPIase cyclophilin-type" evidence="3">
    <location>
        <begin position="10"/>
        <end position="261"/>
    </location>
</feature>
<name>A0A9E7FXW0_9LILI</name>
<dbReference type="GO" id="GO:0005737">
    <property type="term" value="C:cytoplasm"/>
    <property type="evidence" value="ECO:0007669"/>
    <property type="project" value="TreeGrafter"/>
</dbReference>
<feature type="compositionally biased region" description="Basic residues" evidence="2">
    <location>
        <begin position="352"/>
        <end position="392"/>
    </location>
</feature>
<feature type="compositionally biased region" description="Basic and acidic residues" evidence="2">
    <location>
        <begin position="272"/>
        <end position="282"/>
    </location>
</feature>
<feature type="compositionally biased region" description="Low complexity" evidence="2">
    <location>
        <begin position="329"/>
        <end position="350"/>
    </location>
</feature>
<evidence type="ECO:0000259" key="3">
    <source>
        <dbReference type="PROSITE" id="PS50072"/>
    </source>
</evidence>
<dbReference type="GO" id="GO:0006457">
    <property type="term" value="P:protein folding"/>
    <property type="evidence" value="ECO:0007669"/>
    <property type="project" value="TreeGrafter"/>
</dbReference>
<keyword evidence="5" id="KW-1185">Reference proteome</keyword>
<dbReference type="PANTHER" id="PTHR11071:SF561">
    <property type="entry name" value="PEPTIDYL-PROLYL CIS-TRANS ISOMERASE D-RELATED"/>
    <property type="match status" value="1"/>
</dbReference>
<feature type="compositionally biased region" description="Low complexity" evidence="2">
    <location>
        <begin position="654"/>
        <end position="667"/>
    </location>
</feature>
<feature type="compositionally biased region" description="Basic residues" evidence="2">
    <location>
        <begin position="686"/>
        <end position="700"/>
    </location>
</feature>
<dbReference type="GO" id="GO:0003755">
    <property type="term" value="F:peptidyl-prolyl cis-trans isomerase activity"/>
    <property type="evidence" value="ECO:0007669"/>
    <property type="project" value="InterPro"/>
</dbReference>
<dbReference type="Gene3D" id="2.40.100.10">
    <property type="entry name" value="Cyclophilin-like"/>
    <property type="match status" value="1"/>
</dbReference>
<gene>
    <name evidence="4" type="ORF">MUK42_21474</name>
</gene>
<accession>A0A9E7FXW0</accession>
<dbReference type="GO" id="GO:0016018">
    <property type="term" value="F:cyclosporin A binding"/>
    <property type="evidence" value="ECO:0007669"/>
    <property type="project" value="TreeGrafter"/>
</dbReference>
<keyword evidence="4" id="KW-0413">Isomerase</keyword>
<dbReference type="PROSITE" id="PS50072">
    <property type="entry name" value="CSA_PPIASE_2"/>
    <property type="match status" value="1"/>
</dbReference>
<dbReference type="Pfam" id="PF00160">
    <property type="entry name" value="Pro_isomerase"/>
    <property type="match status" value="2"/>
</dbReference>
<evidence type="ECO:0000256" key="2">
    <source>
        <dbReference type="SAM" id="MobiDB-lite"/>
    </source>
</evidence>
<evidence type="ECO:0000256" key="1">
    <source>
        <dbReference type="ARBA" id="ARBA00007365"/>
    </source>
</evidence>
<feature type="compositionally biased region" description="Basic residues" evidence="2">
    <location>
        <begin position="299"/>
        <end position="315"/>
    </location>
</feature>
<dbReference type="AlphaFoldDB" id="A0A9E7FXW0"/>
<dbReference type="Proteomes" id="UP001055439">
    <property type="component" value="Chromosome 5"/>
</dbReference>
<feature type="compositionally biased region" description="Basic and acidic residues" evidence="2">
    <location>
        <begin position="743"/>
        <end position="752"/>
    </location>
</feature>
<dbReference type="PANTHER" id="PTHR11071">
    <property type="entry name" value="PEPTIDYL-PROLYL CIS-TRANS ISOMERASE"/>
    <property type="match status" value="1"/>
</dbReference>
<feature type="compositionally biased region" description="Polar residues" evidence="2">
    <location>
        <begin position="468"/>
        <end position="478"/>
    </location>
</feature>
<feature type="region of interest" description="Disordered" evidence="2">
    <location>
        <begin position="268"/>
        <end position="779"/>
    </location>
</feature>
<dbReference type="SUPFAM" id="SSF50891">
    <property type="entry name" value="Cyclophilin-like"/>
    <property type="match status" value="2"/>
</dbReference>
<feature type="compositionally biased region" description="Low complexity" evidence="2">
    <location>
        <begin position="394"/>
        <end position="414"/>
    </location>
</feature>
<dbReference type="InterPro" id="IPR002130">
    <property type="entry name" value="Cyclophilin-type_PPIase_dom"/>
</dbReference>
<sequence>MAMKKNPIVFLDISVDRNPAERMEIELFADVVPKTAENFRALCTDRSDGLAFVRSFLSSSLLLCAAPSIVEGEDGSFLRPKRTPLKLHPPMMSPFAASATVLLSLPLLPPLLSAASVATAAVVHSFLPYRRWEKSVGDSTRLPLHYKGSFFHRIVKGFVAEGGDFSRRDGSGGESIYGRKFPDENFKLKHDGPGLLSMASSAPNSNGSQFFITFKATPQLDGKNVVFGKVVSGSNMLKKIEQAGSEKGKPLCLVKIVDCGEAYDNKTQVAPGKEKEKKHNESGLDLCSNDSSGGEQRSSHKRTIKDKRKKRKRRYSSSDSSSSDDSDSDSYSSDSGSSYSDSSDSSSSSGARYKRRKRTSRKKKNRNGKGKRDHHTDKRQRRHDKKSTRKPKWSSSSSDSESETTSSSSSSGSERSGHRDDTRKAKRLLQTADTSVEVAGKKQSLSAVPGKESAPERTKKSERAAAQVNASRESSLVFQENRDDPEDSYRSIGKLNKMANQPPKSNEKSSRSSSPIIPEGDRIGSPRLHADKGPTSSPSGVPHIGGANQSSDRRISRSKSRSASPTRSPGGKASEPALKQQQDVSRKPSPSGPPKRIRKGRGFSDKYAYVRKYRTPSPERSPIRSHYYRGRYEQEWGRNRYSRRTFYSERSPARRYQGSPRGSSPPRYRGRRDRSRSLSHSPVGYRSRRRDRTQSPRRSRSPLDDQKPALGNRIQSRLGPQGGGYRSVRGRSRSRSPRPSDAGPRDMEDKGGGSRSSSRSSSPAPNNGLVAYGDGSPDR</sequence>
<feature type="compositionally biased region" description="Basic and acidic residues" evidence="2">
    <location>
        <begin position="453"/>
        <end position="463"/>
    </location>
</feature>
<feature type="compositionally biased region" description="Basic and acidic residues" evidence="2">
    <location>
        <begin position="519"/>
        <end position="532"/>
    </location>
</feature>
<proteinExistence type="inferred from homology"/>
<comment type="similarity">
    <text evidence="1">Belongs to the cyclophilin-type PPIase family.</text>
</comment>
<evidence type="ECO:0000313" key="5">
    <source>
        <dbReference type="Proteomes" id="UP001055439"/>
    </source>
</evidence>
<dbReference type="EMBL" id="CP097507">
    <property type="protein sequence ID" value="URE01928.1"/>
    <property type="molecule type" value="Genomic_DNA"/>
</dbReference>